<organism evidence="1 2">
    <name type="scientific">Diversispora epigaea</name>
    <dbReference type="NCBI Taxonomy" id="1348612"/>
    <lineage>
        <taxon>Eukaryota</taxon>
        <taxon>Fungi</taxon>
        <taxon>Fungi incertae sedis</taxon>
        <taxon>Mucoromycota</taxon>
        <taxon>Glomeromycotina</taxon>
        <taxon>Glomeromycetes</taxon>
        <taxon>Diversisporales</taxon>
        <taxon>Diversisporaceae</taxon>
        <taxon>Diversispora</taxon>
    </lineage>
</organism>
<keyword evidence="2" id="KW-1185">Reference proteome</keyword>
<accession>A0A397G383</accession>
<comment type="caution">
    <text evidence="1">The sequence shown here is derived from an EMBL/GenBank/DDBJ whole genome shotgun (WGS) entry which is preliminary data.</text>
</comment>
<dbReference type="EMBL" id="PQFF01000557">
    <property type="protein sequence ID" value="RHZ45087.1"/>
    <property type="molecule type" value="Genomic_DNA"/>
</dbReference>
<dbReference type="Proteomes" id="UP000266861">
    <property type="component" value="Unassembled WGS sequence"/>
</dbReference>
<dbReference type="OrthoDB" id="2320867at2759"/>
<proteinExistence type="predicted"/>
<protein>
    <submittedName>
        <fullName evidence="1">Uncharacterized protein</fullName>
    </submittedName>
</protein>
<name>A0A397G383_9GLOM</name>
<dbReference type="STRING" id="1348612.A0A397G383"/>
<gene>
    <name evidence="1" type="ORF">Glove_692g29</name>
</gene>
<evidence type="ECO:0000313" key="1">
    <source>
        <dbReference type="EMBL" id="RHZ45087.1"/>
    </source>
</evidence>
<reference evidence="1 2" key="1">
    <citation type="submission" date="2018-08" db="EMBL/GenBank/DDBJ databases">
        <title>Genome and evolution of the arbuscular mycorrhizal fungus Diversispora epigaea (formerly Glomus versiforme) and its bacterial endosymbionts.</title>
        <authorList>
            <person name="Sun X."/>
            <person name="Fei Z."/>
            <person name="Harrison M."/>
        </authorList>
    </citation>
    <scope>NUCLEOTIDE SEQUENCE [LARGE SCALE GENOMIC DNA]</scope>
    <source>
        <strain evidence="1 2">IT104</strain>
    </source>
</reference>
<dbReference type="Gene3D" id="3.60.130.30">
    <property type="match status" value="1"/>
</dbReference>
<dbReference type="AlphaFoldDB" id="A0A397G383"/>
<evidence type="ECO:0000313" key="2">
    <source>
        <dbReference type="Proteomes" id="UP000266861"/>
    </source>
</evidence>
<sequence length="509" mass="59884">MGCSSSILLVERNELPLRNYLWQLFESGFVPYHRLFCVDRSTFPNNYWKLSRSARYNKKRRPEKEQNSDLMGCSSSILLVERNELPLRNYLWQLFESGFVPYHRLFCVDRSTFPNNYWFVQSAKEISGRKDKCDIVADIGSNGQLVDYVHKTKYFISKKNEKVSLLPIHCIALKGVKSREKISVEELLIETLIQEARLINTLIDNEIIKGNHISKVKYRTDGLNEHLWLSLGLWLGMKEPLTRKEKKLKHAMELRNNIESQNVSTTPELVRFRYIVKPECVTNTNGRSLIYLEKLNNPNTITKATDAINHYYFHTLNYPSHWSNNFWKNFIEYFGINHDTIDHQPIKTNFLYADPLSICINEFVREYYGGLYEKLRNLTWGLFAPRTFGVFPMIAINYNTISDFHWDEHDEPNRGELCFPQLQIVIPLRPGQVVAFSSRLLLHDLKNQIERDSHGSIVPMIPQQDLNDARNLNKRIRFLEPKKHQIEIPEKACDRRWENISEDQIPSLK</sequence>